<dbReference type="AlphaFoldDB" id="A0A5C4M123"/>
<name>A0A5C4M123_9PSEU</name>
<organism evidence="1 2">
    <name type="scientific">Amycolatopsis alkalitolerans</name>
    <dbReference type="NCBI Taxonomy" id="2547244"/>
    <lineage>
        <taxon>Bacteria</taxon>
        <taxon>Bacillati</taxon>
        <taxon>Actinomycetota</taxon>
        <taxon>Actinomycetes</taxon>
        <taxon>Pseudonocardiales</taxon>
        <taxon>Pseudonocardiaceae</taxon>
        <taxon>Amycolatopsis</taxon>
    </lineage>
</organism>
<proteinExistence type="predicted"/>
<gene>
    <name evidence="1" type="ORF">FG385_22055</name>
</gene>
<reference evidence="1 2" key="1">
    <citation type="submission" date="2019-06" db="EMBL/GenBank/DDBJ databases">
        <title>Amycolatopsis alkalitolerans sp. nov., isolated from Gastrodia elata Blume.</title>
        <authorList>
            <person name="Narsing Rao M.P."/>
            <person name="Li W.J."/>
        </authorList>
    </citation>
    <scope>NUCLEOTIDE SEQUENCE [LARGE SCALE GENOMIC DNA]</scope>
    <source>
        <strain evidence="1 2">SYSUP0005</strain>
    </source>
</reference>
<sequence length="124" mass="12562">MAAALATVSMTESASASPLDGSPAANIAGTATNSVGPFASCGATLNPSTGSAHAHWDVTCRNGEVTVSGYVQHDGGSGCAYVKAVFEGQITEKSRQSCGFWGGSKVSFKWTHPGSIADAYLTET</sequence>
<dbReference type="OrthoDB" id="3638180at2"/>
<keyword evidence="2" id="KW-1185">Reference proteome</keyword>
<evidence type="ECO:0000313" key="1">
    <source>
        <dbReference type="EMBL" id="TNC23420.1"/>
    </source>
</evidence>
<comment type="caution">
    <text evidence="1">The sequence shown here is derived from an EMBL/GenBank/DDBJ whole genome shotgun (WGS) entry which is preliminary data.</text>
</comment>
<dbReference type="EMBL" id="VDFW01000020">
    <property type="protein sequence ID" value="TNC23420.1"/>
    <property type="molecule type" value="Genomic_DNA"/>
</dbReference>
<evidence type="ECO:0000313" key="2">
    <source>
        <dbReference type="Proteomes" id="UP000305546"/>
    </source>
</evidence>
<dbReference type="Proteomes" id="UP000305546">
    <property type="component" value="Unassembled WGS sequence"/>
</dbReference>
<dbReference type="RefSeq" id="WP_139098664.1">
    <property type="nucleotide sequence ID" value="NZ_VDFW01000020.1"/>
</dbReference>
<accession>A0A5C4M123</accession>
<protein>
    <submittedName>
        <fullName evidence="1">Uncharacterized protein</fullName>
    </submittedName>
</protein>